<organism evidence="2 3">
    <name type="scientific">Ampelomyces quisqualis</name>
    <name type="common">Powdery mildew agent</name>
    <dbReference type="NCBI Taxonomy" id="50730"/>
    <lineage>
        <taxon>Eukaryota</taxon>
        <taxon>Fungi</taxon>
        <taxon>Dikarya</taxon>
        <taxon>Ascomycota</taxon>
        <taxon>Pezizomycotina</taxon>
        <taxon>Dothideomycetes</taxon>
        <taxon>Pleosporomycetidae</taxon>
        <taxon>Pleosporales</taxon>
        <taxon>Pleosporineae</taxon>
        <taxon>Phaeosphaeriaceae</taxon>
        <taxon>Ampelomyces</taxon>
    </lineage>
</organism>
<gene>
    <name evidence="2" type="ORF">BDU57DRAFT_531993</name>
</gene>
<protein>
    <submittedName>
        <fullName evidence="2">Uncharacterized protein</fullName>
    </submittedName>
</protein>
<feature type="compositionally biased region" description="Basic and acidic residues" evidence="1">
    <location>
        <begin position="137"/>
        <end position="150"/>
    </location>
</feature>
<name>A0A6A5QB50_AMPQU</name>
<accession>A0A6A5QB50</accession>
<feature type="compositionally biased region" description="Acidic residues" evidence="1">
    <location>
        <begin position="152"/>
        <end position="163"/>
    </location>
</feature>
<keyword evidence="3" id="KW-1185">Reference proteome</keyword>
<proteinExistence type="predicted"/>
<feature type="region of interest" description="Disordered" evidence="1">
    <location>
        <begin position="137"/>
        <end position="163"/>
    </location>
</feature>
<evidence type="ECO:0000256" key="1">
    <source>
        <dbReference type="SAM" id="MobiDB-lite"/>
    </source>
</evidence>
<dbReference type="Proteomes" id="UP000800096">
    <property type="component" value="Unassembled WGS sequence"/>
</dbReference>
<evidence type="ECO:0000313" key="3">
    <source>
        <dbReference type="Proteomes" id="UP000800096"/>
    </source>
</evidence>
<sequence>MAGQHNSRSRKSSNKVARPMAEAFRAAYSSLDLVTSMARSRRGPAIIYLSTESEQSEVEDSTATDRTKSASYNLDSASHLHESYKKSPAKRHRLTIQDSDDKGQTMSALRNYTMAYNINRCEITLGLERKKTQENLCLRDQDNESERNSEENLTDDDEDLEDQHEDLKNDDNHLDIDLKGWNMQSKHYSRTRSTANNATDEALHAQQSTPLIRISSRTAQNQSSRRYAQSMHTYKNASNSTNLLSSRPIYTTLQTSSKRQVKAYLISFFLHYKV</sequence>
<evidence type="ECO:0000313" key="2">
    <source>
        <dbReference type="EMBL" id="KAF1912841.1"/>
    </source>
</evidence>
<dbReference type="EMBL" id="ML979139">
    <property type="protein sequence ID" value="KAF1912841.1"/>
    <property type="molecule type" value="Genomic_DNA"/>
</dbReference>
<dbReference type="AlphaFoldDB" id="A0A6A5QB50"/>
<reference evidence="2" key="1">
    <citation type="journal article" date="2020" name="Stud. Mycol.">
        <title>101 Dothideomycetes genomes: a test case for predicting lifestyles and emergence of pathogens.</title>
        <authorList>
            <person name="Haridas S."/>
            <person name="Albert R."/>
            <person name="Binder M."/>
            <person name="Bloem J."/>
            <person name="Labutti K."/>
            <person name="Salamov A."/>
            <person name="Andreopoulos B."/>
            <person name="Baker S."/>
            <person name="Barry K."/>
            <person name="Bills G."/>
            <person name="Bluhm B."/>
            <person name="Cannon C."/>
            <person name="Castanera R."/>
            <person name="Culley D."/>
            <person name="Daum C."/>
            <person name="Ezra D."/>
            <person name="Gonzalez J."/>
            <person name="Henrissat B."/>
            <person name="Kuo A."/>
            <person name="Liang C."/>
            <person name="Lipzen A."/>
            <person name="Lutzoni F."/>
            <person name="Magnuson J."/>
            <person name="Mondo S."/>
            <person name="Nolan M."/>
            <person name="Ohm R."/>
            <person name="Pangilinan J."/>
            <person name="Park H.-J."/>
            <person name="Ramirez L."/>
            <person name="Alfaro M."/>
            <person name="Sun H."/>
            <person name="Tritt A."/>
            <person name="Yoshinaga Y."/>
            <person name="Zwiers L.-H."/>
            <person name="Turgeon B."/>
            <person name="Goodwin S."/>
            <person name="Spatafora J."/>
            <person name="Crous P."/>
            <person name="Grigoriev I."/>
        </authorList>
    </citation>
    <scope>NUCLEOTIDE SEQUENCE</scope>
    <source>
        <strain evidence="2">HMLAC05119</strain>
    </source>
</reference>